<dbReference type="KEGG" id="vg:40236066"/>
<keyword evidence="3" id="KW-1185">Reference proteome</keyword>
<evidence type="ECO:0000313" key="3">
    <source>
        <dbReference type="Proteomes" id="UP000242614"/>
    </source>
</evidence>
<dbReference type="InterPro" id="IPR007527">
    <property type="entry name" value="Znf_SWIM"/>
</dbReference>
<name>A0A2H4RBM8_9VIRU</name>
<evidence type="ECO:0000259" key="1">
    <source>
        <dbReference type="PROSITE" id="PS50966"/>
    </source>
</evidence>
<dbReference type="Proteomes" id="UP000242614">
    <property type="component" value="Segment"/>
</dbReference>
<accession>A0A2H4RBM8</accession>
<dbReference type="PROSITE" id="PS50966">
    <property type="entry name" value="ZF_SWIM"/>
    <property type="match status" value="1"/>
</dbReference>
<dbReference type="EMBL" id="MF144115">
    <property type="protein sequence ID" value="ATY46489.1"/>
    <property type="molecule type" value="Genomic_DNA"/>
</dbReference>
<dbReference type="GeneID" id="40236066"/>
<evidence type="ECO:0000313" key="2">
    <source>
        <dbReference type="EMBL" id="ATY46489.1"/>
    </source>
</evidence>
<reference evidence="2" key="1">
    <citation type="journal article" date="2018" name="J. Virol.">
        <title>A novel Sulfolobus virus with an exceptional capsid architecture.</title>
        <authorList>
            <person name="Wang H."/>
            <person name="Guo Z."/>
            <person name="Feng H."/>
            <person name="Chen Y."/>
            <person name="Hernandez W."/>
            <person name="Dai X."/>
            <person name="Zhang Z."/>
            <person name="Zheng X."/>
            <person name="Lopez M.M."/>
            <person name="Fu Y."/>
            <person name="Zhang C."/>
            <person name="Zhu P."/>
            <person name="Huang L."/>
        </authorList>
    </citation>
    <scope>NUCLEOTIDE SEQUENCE [LARGE SCALE GENOMIC DNA]</scope>
    <source>
        <strain evidence="2">CR_L</strain>
    </source>
</reference>
<dbReference type="GO" id="GO:0008270">
    <property type="term" value="F:zinc ion binding"/>
    <property type="evidence" value="ECO:0007669"/>
    <property type="project" value="InterPro"/>
</dbReference>
<feature type="domain" description="SWIM-type" evidence="1">
    <location>
        <begin position="19"/>
        <end position="57"/>
    </location>
</feature>
<protein>
    <recommendedName>
        <fullName evidence="1">SWIM-type domain-containing protein</fullName>
    </recommendedName>
</protein>
<organism evidence="2">
    <name type="scientific">Sulfolobus ellipsoid virus 1</name>
    <dbReference type="NCBI Taxonomy" id="2056194"/>
    <lineage>
        <taxon>Viruses</taxon>
        <taxon>Viruses incertae sedis</taxon>
        <taxon>Ovaliviridae</taxon>
        <taxon>Alphaovalivirus</taxon>
        <taxon>Alphaovalivirus fumarolicaense</taxon>
    </lineage>
</organism>
<dbReference type="RefSeq" id="YP_009639277.1">
    <property type="nucleotide sequence ID" value="NC_042347.1"/>
</dbReference>
<proteinExistence type="predicted"/>
<sequence>MYKVLYRDPYFSLYEIDGHTVQVIKKDNAIIRTTCDCFAFIFDKECKHRKIAIILEKNLNKD</sequence>